<accession>A0A0E9PP43</accession>
<protein>
    <submittedName>
        <fullName evidence="1">Uncharacterized protein</fullName>
    </submittedName>
</protein>
<sequence length="28" mass="3151">MYSGTFCRLGTVNDCQVKLKSDQSLKID</sequence>
<dbReference type="AlphaFoldDB" id="A0A0E9PP43"/>
<reference evidence="1" key="1">
    <citation type="submission" date="2014-11" db="EMBL/GenBank/DDBJ databases">
        <authorList>
            <person name="Amaro Gonzalez C."/>
        </authorList>
    </citation>
    <scope>NUCLEOTIDE SEQUENCE</scope>
</reference>
<proteinExistence type="predicted"/>
<dbReference type="EMBL" id="GBXM01102742">
    <property type="protein sequence ID" value="JAH05835.1"/>
    <property type="molecule type" value="Transcribed_RNA"/>
</dbReference>
<evidence type="ECO:0000313" key="1">
    <source>
        <dbReference type="EMBL" id="JAH05835.1"/>
    </source>
</evidence>
<reference evidence="1" key="2">
    <citation type="journal article" date="2015" name="Fish Shellfish Immunol.">
        <title>Early steps in the European eel (Anguilla anguilla)-Vibrio vulnificus interaction in the gills: Role of the RtxA13 toxin.</title>
        <authorList>
            <person name="Callol A."/>
            <person name="Pajuelo D."/>
            <person name="Ebbesson L."/>
            <person name="Teles M."/>
            <person name="MacKenzie S."/>
            <person name="Amaro C."/>
        </authorList>
    </citation>
    <scope>NUCLEOTIDE SEQUENCE</scope>
</reference>
<organism evidence="1">
    <name type="scientific">Anguilla anguilla</name>
    <name type="common">European freshwater eel</name>
    <name type="synonym">Muraena anguilla</name>
    <dbReference type="NCBI Taxonomy" id="7936"/>
    <lineage>
        <taxon>Eukaryota</taxon>
        <taxon>Metazoa</taxon>
        <taxon>Chordata</taxon>
        <taxon>Craniata</taxon>
        <taxon>Vertebrata</taxon>
        <taxon>Euteleostomi</taxon>
        <taxon>Actinopterygii</taxon>
        <taxon>Neopterygii</taxon>
        <taxon>Teleostei</taxon>
        <taxon>Anguilliformes</taxon>
        <taxon>Anguillidae</taxon>
        <taxon>Anguilla</taxon>
    </lineage>
</organism>
<name>A0A0E9PP43_ANGAN</name>